<organism evidence="1 2">
    <name type="scientific">Hymenobacter frigidus</name>
    <dbReference type="NCBI Taxonomy" id="1524095"/>
    <lineage>
        <taxon>Bacteria</taxon>
        <taxon>Pseudomonadati</taxon>
        <taxon>Bacteroidota</taxon>
        <taxon>Cytophagia</taxon>
        <taxon>Cytophagales</taxon>
        <taxon>Hymenobacteraceae</taxon>
        <taxon>Hymenobacter</taxon>
    </lineage>
</organism>
<sequence>MVTAPYTSSRRYGFSAPKHMQPLTELFLWQYRENYFLGLTPANRLYRAEPGSQALVALYTRMVGANQVSAFTGLLREAQYLVNLWAAHLLVEHFHPDAHTRKQCLLIIEAYAAGSVDPKLASEEQEWLKHYS</sequence>
<evidence type="ECO:0000313" key="1">
    <source>
        <dbReference type="EMBL" id="GGH91363.1"/>
    </source>
</evidence>
<reference evidence="2" key="1">
    <citation type="journal article" date="2019" name="Int. J. Syst. Evol. Microbiol.">
        <title>The Global Catalogue of Microorganisms (GCM) 10K type strain sequencing project: providing services to taxonomists for standard genome sequencing and annotation.</title>
        <authorList>
            <consortium name="The Broad Institute Genomics Platform"/>
            <consortium name="The Broad Institute Genome Sequencing Center for Infectious Disease"/>
            <person name="Wu L."/>
            <person name="Ma J."/>
        </authorList>
    </citation>
    <scope>NUCLEOTIDE SEQUENCE [LARGE SCALE GENOMIC DNA]</scope>
    <source>
        <strain evidence="2">CGMCC 1.14966</strain>
    </source>
</reference>
<dbReference type="Proteomes" id="UP000637774">
    <property type="component" value="Unassembled WGS sequence"/>
</dbReference>
<evidence type="ECO:0000313" key="2">
    <source>
        <dbReference type="Proteomes" id="UP000637774"/>
    </source>
</evidence>
<keyword evidence="2" id="KW-1185">Reference proteome</keyword>
<comment type="caution">
    <text evidence="1">The sequence shown here is derived from an EMBL/GenBank/DDBJ whole genome shotgun (WGS) entry which is preliminary data.</text>
</comment>
<proteinExistence type="predicted"/>
<protein>
    <submittedName>
        <fullName evidence="1">Uncharacterized protein</fullName>
    </submittedName>
</protein>
<dbReference type="EMBL" id="BMGY01000071">
    <property type="protein sequence ID" value="GGH91363.1"/>
    <property type="molecule type" value="Genomic_DNA"/>
</dbReference>
<accession>A0ABQ2AK92</accession>
<name>A0ABQ2AK92_9BACT</name>
<gene>
    <name evidence="1" type="ORF">GCM10011495_39300</name>
</gene>